<dbReference type="EnsemblMetazoa" id="GPAI019237-RA">
    <property type="protein sequence ID" value="GPAI019237-PA"/>
    <property type="gene ID" value="GPAI019237"/>
</dbReference>
<dbReference type="Gene3D" id="3.30.200.20">
    <property type="entry name" value="Phosphorylase Kinase, domain 1"/>
    <property type="match status" value="1"/>
</dbReference>
<organism evidence="2 3">
    <name type="scientific">Glossina pallidipes</name>
    <name type="common">Tsetse fly</name>
    <dbReference type="NCBI Taxonomy" id="7398"/>
    <lineage>
        <taxon>Eukaryota</taxon>
        <taxon>Metazoa</taxon>
        <taxon>Ecdysozoa</taxon>
        <taxon>Arthropoda</taxon>
        <taxon>Hexapoda</taxon>
        <taxon>Insecta</taxon>
        <taxon>Pterygota</taxon>
        <taxon>Neoptera</taxon>
        <taxon>Endopterygota</taxon>
        <taxon>Diptera</taxon>
        <taxon>Brachycera</taxon>
        <taxon>Muscomorpha</taxon>
        <taxon>Hippoboscoidea</taxon>
        <taxon>Glossinidae</taxon>
        <taxon>Glossina</taxon>
    </lineage>
</organism>
<reference evidence="2" key="2">
    <citation type="submission" date="2020-05" db="UniProtKB">
        <authorList>
            <consortium name="EnsemblMetazoa"/>
        </authorList>
    </citation>
    <scope>IDENTIFICATION</scope>
    <source>
        <strain evidence="2">IAEA</strain>
    </source>
</reference>
<name>A0A1A9ZMG9_GLOPL</name>
<feature type="chain" id="PRO_5008403060" evidence="1">
    <location>
        <begin position="31"/>
        <end position="204"/>
    </location>
</feature>
<sequence length="204" mass="23198">MSSNVHTEFSLKEYLLFCLIFLLSLAPINNTKNAVYNVYPLCIAHVKVVGSDDESMYSQQSTQGSRVAIPHIIVSNGQMNAESDLNIAQMGDSYRVLAHSSSNISNPVINENVKYIFKIEPHLNGPAFMEIHFLTNTTKKNGAIKEECKGSVYMNKPYGIRYYLVSDSHYFSSARYCCFNLPRFARNLHSLIKDCREYQKFVLT</sequence>
<dbReference type="STRING" id="7398.A0A1A9ZMG9"/>
<evidence type="ECO:0000313" key="3">
    <source>
        <dbReference type="Proteomes" id="UP000092445"/>
    </source>
</evidence>
<proteinExistence type="predicted"/>
<accession>A0A1A9ZMG9</accession>
<keyword evidence="1" id="KW-0732">Signal</keyword>
<reference evidence="3" key="1">
    <citation type="submission" date="2014-03" db="EMBL/GenBank/DDBJ databases">
        <authorList>
            <person name="Aksoy S."/>
            <person name="Warren W."/>
            <person name="Wilson R.K."/>
        </authorList>
    </citation>
    <scope>NUCLEOTIDE SEQUENCE [LARGE SCALE GENOMIC DNA]</scope>
    <source>
        <strain evidence="3">IAEA</strain>
    </source>
</reference>
<evidence type="ECO:0000256" key="1">
    <source>
        <dbReference type="SAM" id="SignalP"/>
    </source>
</evidence>
<keyword evidence="3" id="KW-1185">Reference proteome</keyword>
<dbReference type="AlphaFoldDB" id="A0A1A9ZMG9"/>
<dbReference type="Proteomes" id="UP000092445">
    <property type="component" value="Unassembled WGS sequence"/>
</dbReference>
<protein>
    <submittedName>
        <fullName evidence="2">Uncharacterized protein</fullName>
    </submittedName>
</protein>
<evidence type="ECO:0000313" key="2">
    <source>
        <dbReference type="EnsemblMetazoa" id="GPAI019237-PA"/>
    </source>
</evidence>
<dbReference type="VEuPathDB" id="VectorBase:GPAI019237"/>
<feature type="signal peptide" evidence="1">
    <location>
        <begin position="1"/>
        <end position="30"/>
    </location>
</feature>